<proteinExistence type="predicted"/>
<dbReference type="AlphaFoldDB" id="A0A645IYE3"/>
<reference evidence="1" key="1">
    <citation type="submission" date="2019-08" db="EMBL/GenBank/DDBJ databases">
        <authorList>
            <person name="Kucharzyk K."/>
            <person name="Murdoch R.W."/>
            <person name="Higgins S."/>
            <person name="Loffler F."/>
        </authorList>
    </citation>
    <scope>NUCLEOTIDE SEQUENCE</scope>
</reference>
<comment type="caution">
    <text evidence="1">The sequence shown here is derived from an EMBL/GenBank/DDBJ whole genome shotgun (WGS) entry which is preliminary data.</text>
</comment>
<protein>
    <submittedName>
        <fullName evidence="1">Uncharacterized protein</fullName>
    </submittedName>
</protein>
<dbReference type="EMBL" id="VSSQ01126816">
    <property type="protein sequence ID" value="MPN56465.1"/>
    <property type="molecule type" value="Genomic_DNA"/>
</dbReference>
<accession>A0A645IYE3</accession>
<name>A0A645IYE3_9ZZZZ</name>
<organism evidence="1">
    <name type="scientific">bioreactor metagenome</name>
    <dbReference type="NCBI Taxonomy" id="1076179"/>
    <lineage>
        <taxon>unclassified sequences</taxon>
        <taxon>metagenomes</taxon>
        <taxon>ecological metagenomes</taxon>
    </lineage>
</organism>
<sequence length="88" mass="10511">MDDFLVSVRRRRRSVDEFVSDALELVQKRLIGFGSVGPERRRLVERADREVCRIDIAVPHPLIVCEQYFRSRRSDLRHVPHIPRRIDF</sequence>
<evidence type="ECO:0000313" key="1">
    <source>
        <dbReference type="EMBL" id="MPN56465.1"/>
    </source>
</evidence>
<gene>
    <name evidence="1" type="ORF">SDC9_204155</name>
</gene>